<organism evidence="1">
    <name type="scientific">marine sediment metagenome</name>
    <dbReference type="NCBI Taxonomy" id="412755"/>
    <lineage>
        <taxon>unclassified sequences</taxon>
        <taxon>metagenomes</taxon>
        <taxon>ecological metagenomes</taxon>
    </lineage>
</organism>
<protein>
    <submittedName>
        <fullName evidence="1">Uncharacterized protein</fullName>
    </submittedName>
</protein>
<dbReference type="AlphaFoldDB" id="A0A0F9NBK7"/>
<reference evidence="1" key="1">
    <citation type="journal article" date="2015" name="Nature">
        <title>Complex archaea that bridge the gap between prokaryotes and eukaryotes.</title>
        <authorList>
            <person name="Spang A."/>
            <person name="Saw J.H."/>
            <person name="Jorgensen S.L."/>
            <person name="Zaremba-Niedzwiedzka K."/>
            <person name="Martijn J."/>
            <person name="Lind A.E."/>
            <person name="van Eijk R."/>
            <person name="Schleper C."/>
            <person name="Guy L."/>
            <person name="Ettema T.J."/>
        </authorList>
    </citation>
    <scope>NUCLEOTIDE SEQUENCE</scope>
</reference>
<dbReference type="EMBL" id="LAZR01003572">
    <property type="protein sequence ID" value="KKN16875.1"/>
    <property type="molecule type" value="Genomic_DNA"/>
</dbReference>
<sequence>RYSKQGYLFTFLLSMRDIRLPMSLPLTISSSTLYLFSEVFLSEYPKEGQWIISLLSTFSSCVAIVVKSVFWSGHLILKELCQQLQNIVHGVGRFTRVRLSGMKRAKKYSPKNTCGRLNISQEIKEGGKNGTR</sequence>
<evidence type="ECO:0000313" key="1">
    <source>
        <dbReference type="EMBL" id="KKN16875.1"/>
    </source>
</evidence>
<accession>A0A0F9NBK7</accession>
<comment type="caution">
    <text evidence="1">The sequence shown here is derived from an EMBL/GenBank/DDBJ whole genome shotgun (WGS) entry which is preliminary data.</text>
</comment>
<name>A0A0F9NBK7_9ZZZZ</name>
<feature type="non-terminal residue" evidence="1">
    <location>
        <position position="1"/>
    </location>
</feature>
<gene>
    <name evidence="1" type="ORF">LCGC14_0971370</name>
</gene>
<proteinExistence type="predicted"/>